<dbReference type="InterPro" id="IPR002810">
    <property type="entry name" value="NfeD-like_C"/>
</dbReference>
<proteinExistence type="predicted"/>
<protein>
    <submittedName>
        <fullName evidence="7">Nodulation protein NfeD</fullName>
    </submittedName>
</protein>
<accession>A0A556PTI8</accession>
<dbReference type="EMBL" id="VMHE01000001">
    <property type="protein sequence ID" value="TSJ67710.1"/>
    <property type="molecule type" value="Genomic_DNA"/>
</dbReference>
<dbReference type="InterPro" id="IPR052165">
    <property type="entry name" value="Membrane_assoc_protease"/>
</dbReference>
<feature type="transmembrane region" description="Helical" evidence="5">
    <location>
        <begin position="78"/>
        <end position="96"/>
    </location>
</feature>
<dbReference type="Gene3D" id="2.40.50.140">
    <property type="entry name" value="Nucleic acid-binding proteins"/>
    <property type="match status" value="1"/>
</dbReference>
<comment type="subcellular location">
    <subcellularLocation>
        <location evidence="1">Membrane</location>
        <topology evidence="1">Multi-pass membrane protein</topology>
    </subcellularLocation>
</comment>
<dbReference type="PANTHER" id="PTHR33507">
    <property type="entry name" value="INNER MEMBRANE PROTEIN YBBJ"/>
    <property type="match status" value="1"/>
</dbReference>
<evidence type="ECO:0000313" key="8">
    <source>
        <dbReference type="Proteomes" id="UP000316425"/>
    </source>
</evidence>
<dbReference type="SUPFAM" id="SSF141322">
    <property type="entry name" value="NfeD domain-like"/>
    <property type="match status" value="1"/>
</dbReference>
<name>A0A556PTI8_9BACI</name>
<keyword evidence="8" id="KW-1185">Reference proteome</keyword>
<dbReference type="RefSeq" id="WP_144087469.1">
    <property type="nucleotide sequence ID" value="NZ_VMHE01000001.1"/>
</dbReference>
<evidence type="ECO:0000259" key="6">
    <source>
        <dbReference type="Pfam" id="PF01957"/>
    </source>
</evidence>
<dbReference type="OrthoDB" id="9806253at2"/>
<dbReference type="GO" id="GO:0005886">
    <property type="term" value="C:plasma membrane"/>
    <property type="evidence" value="ECO:0007669"/>
    <property type="project" value="TreeGrafter"/>
</dbReference>
<evidence type="ECO:0000313" key="7">
    <source>
        <dbReference type="EMBL" id="TSJ67710.1"/>
    </source>
</evidence>
<dbReference type="InterPro" id="IPR012340">
    <property type="entry name" value="NA-bd_OB-fold"/>
</dbReference>
<keyword evidence="2 5" id="KW-0812">Transmembrane</keyword>
<dbReference type="Pfam" id="PF01957">
    <property type="entry name" value="NfeD"/>
    <property type="match status" value="1"/>
</dbReference>
<evidence type="ECO:0000256" key="2">
    <source>
        <dbReference type="ARBA" id="ARBA00022692"/>
    </source>
</evidence>
<sequence length="212" mass="23495">MLLDHNFFVFLIPFLGLFFLFGELFVKIKGVGAILGLGFIAYYFSFYLDSLQLLIITAVFLVGLGLVVLDGKLINDGTLGVIGLLLMIFIIGYTAPGWIASFYSSAGVLLGSLSSLFLLKVFPKRNMWSKIALKDQLTSEAGYNSLNDEYKSLLGERGITKTVLRPTGTIVVNEEKYSAVSEGKWIEMDKKVEIVQIEGTRIVVKEVDRSTE</sequence>
<evidence type="ECO:0000256" key="1">
    <source>
        <dbReference type="ARBA" id="ARBA00004141"/>
    </source>
</evidence>
<keyword evidence="4 5" id="KW-0472">Membrane</keyword>
<dbReference type="Proteomes" id="UP000316425">
    <property type="component" value="Unassembled WGS sequence"/>
</dbReference>
<evidence type="ECO:0000256" key="3">
    <source>
        <dbReference type="ARBA" id="ARBA00022989"/>
    </source>
</evidence>
<feature type="transmembrane region" description="Helical" evidence="5">
    <location>
        <begin position="102"/>
        <end position="122"/>
    </location>
</feature>
<evidence type="ECO:0000256" key="4">
    <source>
        <dbReference type="ARBA" id="ARBA00023136"/>
    </source>
</evidence>
<organism evidence="7 8">
    <name type="scientific">Allobacillus salarius</name>
    <dbReference type="NCBI Taxonomy" id="1955272"/>
    <lineage>
        <taxon>Bacteria</taxon>
        <taxon>Bacillati</taxon>
        <taxon>Bacillota</taxon>
        <taxon>Bacilli</taxon>
        <taxon>Bacillales</taxon>
        <taxon>Bacillaceae</taxon>
        <taxon>Allobacillus</taxon>
    </lineage>
</organism>
<feature type="domain" description="NfeD-like C-terminal" evidence="6">
    <location>
        <begin position="151"/>
        <end position="205"/>
    </location>
</feature>
<comment type="caution">
    <text evidence="7">The sequence shown here is derived from an EMBL/GenBank/DDBJ whole genome shotgun (WGS) entry which is preliminary data.</text>
</comment>
<gene>
    <name evidence="7" type="ORF">FPQ13_01200</name>
</gene>
<dbReference type="AlphaFoldDB" id="A0A556PTI8"/>
<feature type="transmembrane region" description="Helical" evidence="5">
    <location>
        <begin position="6"/>
        <end position="26"/>
    </location>
</feature>
<feature type="transmembrane region" description="Helical" evidence="5">
    <location>
        <begin position="54"/>
        <end position="71"/>
    </location>
</feature>
<evidence type="ECO:0000256" key="5">
    <source>
        <dbReference type="SAM" id="Phobius"/>
    </source>
</evidence>
<reference evidence="7 8" key="1">
    <citation type="submission" date="2019-07" db="EMBL/GenBank/DDBJ databases">
        <title>Allobacillus sp. nov. SKP isolated from shrimp paste of Euphausiacea.</title>
        <authorList>
            <person name="Kanchanasin P."/>
            <person name="Tanasupawat S."/>
            <person name="Shi W."/>
            <person name="Wu L."/>
            <person name="Ma J."/>
        </authorList>
    </citation>
    <scope>NUCLEOTIDE SEQUENCE [LARGE SCALE GENOMIC DNA]</scope>
    <source>
        <strain evidence="7 8">SKP4-8</strain>
    </source>
</reference>
<dbReference type="PANTHER" id="PTHR33507:SF3">
    <property type="entry name" value="INNER MEMBRANE PROTEIN YBBJ"/>
    <property type="match status" value="1"/>
</dbReference>
<keyword evidence="3 5" id="KW-1133">Transmembrane helix</keyword>